<dbReference type="GO" id="GO:0003700">
    <property type="term" value="F:DNA-binding transcription factor activity"/>
    <property type="evidence" value="ECO:0007669"/>
    <property type="project" value="InterPro"/>
</dbReference>
<evidence type="ECO:0000256" key="2">
    <source>
        <dbReference type="ARBA" id="ARBA00023125"/>
    </source>
</evidence>
<reference evidence="5 6" key="1">
    <citation type="submission" date="2019-12" db="EMBL/GenBank/DDBJ databases">
        <title>Complete genome sequence of Algicella marina strain 9Alg 56(T) isolated from the red alga Tichocarpus crinitus.</title>
        <authorList>
            <person name="Kim S.-G."/>
            <person name="Nedashkovskaya O.I."/>
        </authorList>
    </citation>
    <scope>NUCLEOTIDE SEQUENCE [LARGE SCALE GENOMIC DNA]</scope>
    <source>
        <strain evidence="5 6">9Alg 56</strain>
    </source>
</reference>
<evidence type="ECO:0000313" key="6">
    <source>
        <dbReference type="Proteomes" id="UP000464495"/>
    </source>
</evidence>
<sequence>MTGLLREGLEANLLRNSHAQVVDTLGREIVAGTIAEGDILPRDEDLAARFGVSRTVLREAMKTLGAKGMVVARARIGTKVTSRSRWNHFDSDVLGWFLDSGVNRQFLHDLFQIRQTIEPFAASLAAEKAGREAVAAMRDHVREMAEAVDDKAFALADLAFHRKILEESGNPFLFSVGGLIEAALLTTFRLSSPAEKDETQATVAAAHGLVVDAIEAGDTEAASVAIREVIGFGMDRLLDQLD</sequence>
<keyword evidence="6" id="KW-1185">Reference proteome</keyword>
<dbReference type="Pfam" id="PF00392">
    <property type="entry name" value="GntR"/>
    <property type="match status" value="1"/>
</dbReference>
<dbReference type="GO" id="GO:0003677">
    <property type="term" value="F:DNA binding"/>
    <property type="evidence" value="ECO:0007669"/>
    <property type="project" value="UniProtKB-KW"/>
</dbReference>
<keyword evidence="2" id="KW-0238">DNA-binding</keyword>
<evidence type="ECO:0000256" key="1">
    <source>
        <dbReference type="ARBA" id="ARBA00023015"/>
    </source>
</evidence>
<dbReference type="PANTHER" id="PTHR43537">
    <property type="entry name" value="TRANSCRIPTIONAL REGULATOR, GNTR FAMILY"/>
    <property type="match status" value="1"/>
</dbReference>
<dbReference type="SUPFAM" id="SSF46785">
    <property type="entry name" value="Winged helix' DNA-binding domain"/>
    <property type="match status" value="1"/>
</dbReference>
<evidence type="ECO:0000256" key="3">
    <source>
        <dbReference type="ARBA" id="ARBA00023163"/>
    </source>
</evidence>
<accession>A0A6P1SZD8</accession>
<dbReference type="InterPro" id="IPR008920">
    <property type="entry name" value="TF_FadR/GntR_C"/>
</dbReference>
<dbReference type="EMBL" id="CP046620">
    <property type="protein sequence ID" value="QHQ34389.1"/>
    <property type="molecule type" value="Genomic_DNA"/>
</dbReference>
<organism evidence="5 6">
    <name type="scientific">Algicella marina</name>
    <dbReference type="NCBI Taxonomy" id="2683284"/>
    <lineage>
        <taxon>Bacteria</taxon>
        <taxon>Pseudomonadati</taxon>
        <taxon>Pseudomonadota</taxon>
        <taxon>Alphaproteobacteria</taxon>
        <taxon>Rhodobacterales</taxon>
        <taxon>Paracoccaceae</taxon>
        <taxon>Algicella</taxon>
    </lineage>
</organism>
<dbReference type="KEGG" id="amaq:GO499_03905"/>
<dbReference type="Pfam" id="PF07729">
    <property type="entry name" value="FCD"/>
    <property type="match status" value="1"/>
</dbReference>
<dbReference type="InterPro" id="IPR036390">
    <property type="entry name" value="WH_DNA-bd_sf"/>
</dbReference>
<dbReference type="CDD" id="cd07377">
    <property type="entry name" value="WHTH_GntR"/>
    <property type="match status" value="1"/>
</dbReference>
<evidence type="ECO:0000259" key="4">
    <source>
        <dbReference type="PROSITE" id="PS50949"/>
    </source>
</evidence>
<dbReference type="Gene3D" id="1.20.120.530">
    <property type="entry name" value="GntR ligand-binding domain-like"/>
    <property type="match status" value="1"/>
</dbReference>
<keyword evidence="1" id="KW-0805">Transcription regulation</keyword>
<dbReference type="SMART" id="SM00895">
    <property type="entry name" value="FCD"/>
    <property type="match status" value="1"/>
</dbReference>
<dbReference type="InterPro" id="IPR000524">
    <property type="entry name" value="Tscrpt_reg_HTH_GntR"/>
</dbReference>
<name>A0A6P1SZD8_9RHOB</name>
<evidence type="ECO:0000313" key="5">
    <source>
        <dbReference type="EMBL" id="QHQ34389.1"/>
    </source>
</evidence>
<protein>
    <submittedName>
        <fullName evidence="5">FCD domain-containing protein</fullName>
    </submittedName>
</protein>
<gene>
    <name evidence="5" type="ORF">GO499_03905</name>
</gene>
<keyword evidence="3" id="KW-0804">Transcription</keyword>
<dbReference type="SUPFAM" id="SSF48008">
    <property type="entry name" value="GntR ligand-binding domain-like"/>
    <property type="match status" value="1"/>
</dbReference>
<dbReference type="PROSITE" id="PS50949">
    <property type="entry name" value="HTH_GNTR"/>
    <property type="match status" value="1"/>
</dbReference>
<dbReference type="PANTHER" id="PTHR43537:SF44">
    <property type="entry name" value="GNTR FAMILY REGULATORY PROTEIN"/>
    <property type="match status" value="1"/>
</dbReference>
<proteinExistence type="predicted"/>
<dbReference type="SMART" id="SM00345">
    <property type="entry name" value="HTH_GNTR"/>
    <property type="match status" value="1"/>
</dbReference>
<dbReference type="Gene3D" id="1.10.10.10">
    <property type="entry name" value="Winged helix-like DNA-binding domain superfamily/Winged helix DNA-binding domain"/>
    <property type="match status" value="1"/>
</dbReference>
<dbReference type="Proteomes" id="UP000464495">
    <property type="component" value="Chromosome"/>
</dbReference>
<feature type="domain" description="HTH gntR-type" evidence="4">
    <location>
        <begin position="15"/>
        <end position="83"/>
    </location>
</feature>
<dbReference type="InterPro" id="IPR036388">
    <property type="entry name" value="WH-like_DNA-bd_sf"/>
</dbReference>
<dbReference type="PRINTS" id="PR00035">
    <property type="entry name" value="HTHGNTR"/>
</dbReference>
<dbReference type="InterPro" id="IPR011711">
    <property type="entry name" value="GntR_C"/>
</dbReference>
<dbReference type="AlphaFoldDB" id="A0A6P1SZD8"/>